<protein>
    <recommendedName>
        <fullName evidence="3">Glycoside hydrolase family 5 domain-containing protein</fullName>
    </recommendedName>
</protein>
<organism evidence="1 2">
    <name type="scientific">Novosphingobium lindaniclasticum LE124</name>
    <dbReference type="NCBI Taxonomy" id="1096930"/>
    <lineage>
        <taxon>Bacteria</taxon>
        <taxon>Pseudomonadati</taxon>
        <taxon>Pseudomonadota</taxon>
        <taxon>Alphaproteobacteria</taxon>
        <taxon>Sphingomonadales</taxon>
        <taxon>Sphingomonadaceae</taxon>
        <taxon>Novosphingobium</taxon>
    </lineage>
</organism>
<dbReference type="InterPro" id="IPR017853">
    <property type="entry name" value="GH"/>
</dbReference>
<keyword evidence="2" id="KW-1185">Reference proteome</keyword>
<dbReference type="RefSeq" id="WP_021233084.1">
    <property type="nucleotide sequence ID" value="NZ_ATHL01000046.1"/>
</dbReference>
<dbReference type="PANTHER" id="PTHR12631">
    <property type="entry name" value="ALPHA-L-IDURONIDASE"/>
    <property type="match status" value="1"/>
</dbReference>
<evidence type="ECO:0000313" key="1">
    <source>
        <dbReference type="EMBL" id="EQB18014.1"/>
    </source>
</evidence>
<accession>T0J7T4</accession>
<dbReference type="eggNOG" id="COG3664">
    <property type="taxonomic scope" value="Bacteria"/>
</dbReference>
<reference evidence="1 2" key="1">
    <citation type="journal article" date="2013" name="Genome Announc.">
        <title>Genome Sequence of Novosphingobium lindaniclasticum LE124T, Isolated from a Hexachlorocyclohexane Dumpsite.</title>
        <authorList>
            <person name="Saxena A."/>
            <person name="Nayyar N."/>
            <person name="Sangwan N."/>
            <person name="Kumari R."/>
            <person name="Khurana J.P."/>
            <person name="Lal R."/>
        </authorList>
    </citation>
    <scope>NUCLEOTIDE SEQUENCE [LARGE SCALE GENOMIC DNA]</scope>
    <source>
        <strain evidence="1 2">LE124</strain>
    </source>
</reference>
<evidence type="ECO:0000313" key="2">
    <source>
        <dbReference type="Proteomes" id="UP000015527"/>
    </source>
</evidence>
<dbReference type="PATRIC" id="fig|1096930.3.peg.1113"/>
<dbReference type="InterPro" id="IPR051923">
    <property type="entry name" value="Glycosyl_Hydrolase_39"/>
</dbReference>
<sequence length="458" mass="49137">MIDWRRSRGGLGSARRRARRARLRNGVLAGVLLLCPGALLAALLLQPAAVRSESHVAAPVREVVGIAGNNLTPADLDRAAGLGLHVVRSDFSWASTERKAGTYDFGTYLEFARQVHARGMRPLFILDYGNPVHTPFTKIQWRGRDERRTSPPVAPDQIKAYSAWAAAAAKAFAAYDPIWEVWNEPDHPRFWPPKPDAAAYGRMALAACQAIRAADRSAEVYGPAASKWVDGAFLTALAGSKAVTCFSRISVHPYQMTGDASRDAALWDGLRRRIAAGGQVKAPRIANSEWGRPVVGRVDGQAQARYLVRTLVSALAAGVAPNVWYSWKDAGTDPGNDQHHFGLLRPNGTPKPSYFALQTLLKELGAMRYACPVQRAGVEGAIFSGADGAKALVWAKAGAALLEPAKLVPSGWKLAGLVDMTGKALPGGDQRLGNAPVYLRLRPADAGARPAPTCPRPA</sequence>
<dbReference type="EMBL" id="ATHL01000046">
    <property type="protein sequence ID" value="EQB18014.1"/>
    <property type="molecule type" value="Genomic_DNA"/>
</dbReference>
<comment type="caution">
    <text evidence="1">The sequence shown here is derived from an EMBL/GenBank/DDBJ whole genome shotgun (WGS) entry which is preliminary data.</text>
</comment>
<dbReference type="OrthoDB" id="9802522at2"/>
<dbReference type="Gene3D" id="3.20.20.80">
    <property type="entry name" value="Glycosidases"/>
    <property type="match status" value="1"/>
</dbReference>
<proteinExistence type="predicted"/>
<gene>
    <name evidence="1" type="ORF">L284_05645</name>
</gene>
<dbReference type="Proteomes" id="UP000015527">
    <property type="component" value="Unassembled WGS sequence"/>
</dbReference>
<dbReference type="PANTHER" id="PTHR12631:SF10">
    <property type="entry name" value="BETA-XYLOSIDASE-LIKE PROTEIN-RELATED"/>
    <property type="match status" value="1"/>
</dbReference>
<dbReference type="AlphaFoldDB" id="T0J7T4"/>
<name>T0J7T4_9SPHN</name>
<evidence type="ECO:0008006" key="3">
    <source>
        <dbReference type="Google" id="ProtNLM"/>
    </source>
</evidence>
<dbReference type="GO" id="GO:0004553">
    <property type="term" value="F:hydrolase activity, hydrolyzing O-glycosyl compounds"/>
    <property type="evidence" value="ECO:0007669"/>
    <property type="project" value="TreeGrafter"/>
</dbReference>
<dbReference type="SUPFAM" id="SSF51445">
    <property type="entry name" value="(Trans)glycosidases"/>
    <property type="match status" value="1"/>
</dbReference>